<dbReference type="GO" id="GO:0005886">
    <property type="term" value="C:plasma membrane"/>
    <property type="evidence" value="ECO:0007669"/>
    <property type="project" value="TreeGrafter"/>
</dbReference>
<dbReference type="InterPro" id="IPR055342">
    <property type="entry name" value="MreC_beta-barrel_core"/>
</dbReference>
<protein>
    <recommendedName>
        <fullName evidence="2">Rod shape-determining protein MreC beta-barrel core domain-containing protein</fullName>
    </recommendedName>
</protein>
<dbReference type="PANTHER" id="PTHR34138">
    <property type="entry name" value="CELL SHAPE-DETERMINING PROTEIN MREC"/>
    <property type="match status" value="1"/>
</dbReference>
<keyword evidence="1" id="KW-0812">Transmembrane</keyword>
<gene>
    <name evidence="3" type="ORF">METZ01_LOCUS434333</name>
</gene>
<feature type="non-terminal residue" evidence="3">
    <location>
        <position position="184"/>
    </location>
</feature>
<dbReference type="Gene3D" id="2.40.10.340">
    <property type="entry name" value="Rod shape-determining protein MreC, domain 1"/>
    <property type="match status" value="1"/>
</dbReference>
<dbReference type="AlphaFoldDB" id="A0A382YET5"/>
<organism evidence="3">
    <name type="scientific">marine metagenome</name>
    <dbReference type="NCBI Taxonomy" id="408172"/>
    <lineage>
        <taxon>unclassified sequences</taxon>
        <taxon>metagenomes</taxon>
        <taxon>ecological metagenomes</taxon>
    </lineage>
</organism>
<proteinExistence type="predicted"/>
<reference evidence="3" key="1">
    <citation type="submission" date="2018-05" db="EMBL/GenBank/DDBJ databases">
        <authorList>
            <person name="Lanie J.A."/>
            <person name="Ng W.-L."/>
            <person name="Kazmierczak K.M."/>
            <person name="Andrzejewski T.M."/>
            <person name="Davidsen T.M."/>
            <person name="Wayne K.J."/>
            <person name="Tettelin H."/>
            <person name="Glass J.I."/>
            <person name="Rusch D."/>
            <person name="Podicherti R."/>
            <person name="Tsui H.-C.T."/>
            <person name="Winkler M.E."/>
        </authorList>
    </citation>
    <scope>NUCLEOTIDE SEQUENCE</scope>
</reference>
<dbReference type="InterPro" id="IPR042177">
    <property type="entry name" value="Cell/Rod_1"/>
</dbReference>
<dbReference type="PANTHER" id="PTHR34138:SF1">
    <property type="entry name" value="CELL SHAPE-DETERMINING PROTEIN MREC"/>
    <property type="match status" value="1"/>
</dbReference>
<dbReference type="GO" id="GO:0008360">
    <property type="term" value="P:regulation of cell shape"/>
    <property type="evidence" value="ECO:0007669"/>
    <property type="project" value="InterPro"/>
</dbReference>
<feature type="transmembrane region" description="Helical" evidence="1">
    <location>
        <begin position="16"/>
        <end position="34"/>
    </location>
</feature>
<feature type="domain" description="Rod shape-determining protein MreC beta-barrel core" evidence="2">
    <location>
        <begin position="130"/>
        <end position="183"/>
    </location>
</feature>
<keyword evidence="1" id="KW-0472">Membrane</keyword>
<evidence type="ECO:0000259" key="2">
    <source>
        <dbReference type="Pfam" id="PF04085"/>
    </source>
</evidence>
<dbReference type="Pfam" id="PF04085">
    <property type="entry name" value="MreC"/>
    <property type="match status" value="1"/>
</dbReference>
<evidence type="ECO:0000256" key="1">
    <source>
        <dbReference type="SAM" id="Phobius"/>
    </source>
</evidence>
<name>A0A382YET5_9ZZZZ</name>
<evidence type="ECO:0000313" key="3">
    <source>
        <dbReference type="EMBL" id="SVD81479.1"/>
    </source>
</evidence>
<sequence>MNLDNKEKLFIKSKSLQSFFIPFVFILTLFLVLFNKTDYFLAYKIKTLGIDLINPVAKIISYPVQFTSETVNYIYEIRYIKSENIKLKEEIKRLKKWQILAIKNSNENQVFKKLLNSTTNNLKLIKTASVISQSPNIYSKFININAGSNHQILKNYAVINERGLVGKTIAVSDNNTKILLINDQ</sequence>
<accession>A0A382YET5</accession>
<keyword evidence="1" id="KW-1133">Transmembrane helix</keyword>
<dbReference type="EMBL" id="UINC01175051">
    <property type="protein sequence ID" value="SVD81479.1"/>
    <property type="molecule type" value="Genomic_DNA"/>
</dbReference>
<dbReference type="InterPro" id="IPR007221">
    <property type="entry name" value="MreC"/>
</dbReference>